<keyword evidence="3 7" id="KW-0436">Ligase</keyword>
<dbReference type="Gene3D" id="3.60.110.10">
    <property type="entry name" value="Carbon-nitrogen hydrolase"/>
    <property type="match status" value="1"/>
</dbReference>
<comment type="function">
    <text evidence="7">Catalyzes the ATP-dependent amidation of deamido-NAD to form NAD. Uses L-glutamine as a nitrogen source.</text>
</comment>
<evidence type="ECO:0000256" key="5">
    <source>
        <dbReference type="ARBA" id="ARBA00022840"/>
    </source>
</evidence>
<evidence type="ECO:0000256" key="1">
    <source>
        <dbReference type="ARBA" id="ARBA00005188"/>
    </source>
</evidence>
<dbReference type="GO" id="GO:0008795">
    <property type="term" value="F:NAD+ synthase activity"/>
    <property type="evidence" value="ECO:0007669"/>
    <property type="project" value="UniProtKB-UniRule"/>
</dbReference>
<dbReference type="Pfam" id="PF02540">
    <property type="entry name" value="NAD_synthase"/>
    <property type="match status" value="1"/>
</dbReference>
<feature type="binding site" evidence="7">
    <location>
        <position position="196"/>
    </location>
    <ligand>
        <name>L-glutamine</name>
        <dbReference type="ChEBI" id="CHEBI:58359"/>
    </ligand>
</feature>
<comment type="similarity">
    <text evidence="9">Belongs to the NAD synthetase family.</text>
</comment>
<evidence type="ECO:0000259" key="10">
    <source>
        <dbReference type="PROSITE" id="PS50263"/>
    </source>
</evidence>
<comment type="catalytic activity">
    <reaction evidence="7 8">
        <text>deamido-NAD(+) + L-glutamine + ATP + H2O = L-glutamate + AMP + diphosphate + NAD(+) + H(+)</text>
        <dbReference type="Rhea" id="RHEA:24384"/>
        <dbReference type="ChEBI" id="CHEBI:15377"/>
        <dbReference type="ChEBI" id="CHEBI:15378"/>
        <dbReference type="ChEBI" id="CHEBI:29985"/>
        <dbReference type="ChEBI" id="CHEBI:30616"/>
        <dbReference type="ChEBI" id="CHEBI:33019"/>
        <dbReference type="ChEBI" id="CHEBI:57540"/>
        <dbReference type="ChEBI" id="CHEBI:58359"/>
        <dbReference type="ChEBI" id="CHEBI:58437"/>
        <dbReference type="ChEBI" id="CHEBI:456215"/>
        <dbReference type="EC" id="6.3.5.1"/>
    </reaction>
</comment>
<evidence type="ECO:0000313" key="11">
    <source>
        <dbReference type="EMBL" id="HIQ65197.1"/>
    </source>
</evidence>
<evidence type="ECO:0000256" key="6">
    <source>
        <dbReference type="ARBA" id="ARBA00023027"/>
    </source>
</evidence>
<evidence type="ECO:0000313" key="12">
    <source>
        <dbReference type="Proteomes" id="UP000886725"/>
    </source>
</evidence>
<evidence type="ECO:0000256" key="4">
    <source>
        <dbReference type="ARBA" id="ARBA00022741"/>
    </source>
</evidence>
<keyword evidence="5 7" id="KW-0067">ATP-binding</keyword>
<evidence type="ECO:0000256" key="2">
    <source>
        <dbReference type="ARBA" id="ARBA00007145"/>
    </source>
</evidence>
<dbReference type="EC" id="6.3.5.1" evidence="7 8"/>
<comment type="similarity">
    <text evidence="2 7 8">In the C-terminal section; belongs to the NAD synthetase family.</text>
</comment>
<dbReference type="GO" id="GO:0003952">
    <property type="term" value="F:NAD+ synthase (glutamine-hydrolyzing) activity"/>
    <property type="evidence" value="ECO:0007669"/>
    <property type="project" value="UniProtKB-UniRule"/>
</dbReference>
<proteinExistence type="inferred from homology"/>
<dbReference type="InterPro" id="IPR022310">
    <property type="entry name" value="NAD/GMP_synthase"/>
</dbReference>
<accession>A0A9D1CKX7</accession>
<evidence type="ECO:0000256" key="9">
    <source>
        <dbReference type="RuleBase" id="RU003811"/>
    </source>
</evidence>
<gene>
    <name evidence="7" type="primary">nadE</name>
    <name evidence="11" type="ORF">IAC85_05610</name>
</gene>
<comment type="pathway">
    <text evidence="1 7 8">Cofactor biosynthesis; NAD(+) biosynthesis; NAD(+) from deamido-NAD(+) (L-Gln route): step 1/1.</text>
</comment>
<dbReference type="GO" id="GO:0005524">
    <property type="term" value="F:ATP binding"/>
    <property type="evidence" value="ECO:0007669"/>
    <property type="project" value="UniProtKB-UniRule"/>
</dbReference>
<feature type="active site" description="Nucleophile; for glutaminase activity" evidence="7">
    <location>
        <position position="169"/>
    </location>
</feature>
<dbReference type="SUPFAM" id="SSF56317">
    <property type="entry name" value="Carbon-nitrogen hydrolase"/>
    <property type="match status" value="1"/>
</dbReference>
<feature type="binding site" evidence="7">
    <location>
        <position position="122"/>
    </location>
    <ligand>
        <name>L-glutamine</name>
        <dbReference type="ChEBI" id="CHEBI:58359"/>
    </ligand>
</feature>
<dbReference type="AlphaFoldDB" id="A0A9D1CKX7"/>
<dbReference type="InterPro" id="IPR014445">
    <property type="entry name" value="Gln-dep_NAD_synthase"/>
</dbReference>
<feature type="domain" description="CN hydrolase" evidence="10">
    <location>
        <begin position="7"/>
        <end position="269"/>
    </location>
</feature>
<dbReference type="InterPro" id="IPR003694">
    <property type="entry name" value="NAD_synthase"/>
</dbReference>
<dbReference type="GO" id="GO:0009435">
    <property type="term" value="P:NAD+ biosynthetic process"/>
    <property type="evidence" value="ECO:0007669"/>
    <property type="project" value="UniProtKB-UniRule"/>
</dbReference>
<dbReference type="CDD" id="cd00553">
    <property type="entry name" value="NAD_synthase"/>
    <property type="match status" value="1"/>
</dbReference>
<name>A0A9D1CKX7_9FIRM</name>
<dbReference type="Gene3D" id="3.40.50.620">
    <property type="entry name" value="HUPs"/>
    <property type="match status" value="1"/>
</dbReference>
<dbReference type="NCBIfam" id="NF002730">
    <property type="entry name" value="PRK02628.1"/>
    <property type="match status" value="1"/>
</dbReference>
<feature type="binding site" evidence="7">
    <location>
        <position position="437"/>
    </location>
    <ligand>
        <name>deamido-NAD(+)</name>
        <dbReference type="ChEBI" id="CHEBI:58437"/>
        <note>ligand shared between two neighboring subunits</note>
    </ligand>
</feature>
<protein>
    <recommendedName>
        <fullName evidence="7 8">Glutamine-dependent NAD(+) synthetase</fullName>
        <ecNumber evidence="7 8">6.3.5.1</ecNumber>
    </recommendedName>
    <alternativeName>
        <fullName evidence="7 8">NAD(+) synthase [glutamine-hydrolyzing]</fullName>
    </alternativeName>
</protein>
<feature type="binding site" evidence="7">
    <location>
        <position position="466"/>
    </location>
    <ligand>
        <name>deamido-NAD(+)</name>
        <dbReference type="ChEBI" id="CHEBI:58437"/>
        <note>ligand shared between two neighboring subunits</note>
    </ligand>
</feature>
<evidence type="ECO:0000256" key="3">
    <source>
        <dbReference type="ARBA" id="ARBA00022598"/>
    </source>
</evidence>
<dbReference type="PIRSF" id="PIRSF006630">
    <property type="entry name" value="NADS_GAT"/>
    <property type="match status" value="1"/>
</dbReference>
<dbReference type="Pfam" id="PF00795">
    <property type="entry name" value="CN_hydrolase"/>
    <property type="match status" value="1"/>
</dbReference>
<dbReference type="EMBL" id="DVFU01000108">
    <property type="protein sequence ID" value="HIQ65197.1"/>
    <property type="molecule type" value="Genomic_DNA"/>
</dbReference>
<reference evidence="11" key="1">
    <citation type="submission" date="2020-10" db="EMBL/GenBank/DDBJ databases">
        <authorList>
            <person name="Gilroy R."/>
        </authorList>
    </citation>
    <scope>NUCLEOTIDE SEQUENCE</scope>
    <source>
        <strain evidence="11">CHK165-10780</strain>
    </source>
</reference>
<evidence type="ECO:0000256" key="7">
    <source>
        <dbReference type="HAMAP-Rule" id="MF_02090"/>
    </source>
</evidence>
<dbReference type="NCBIfam" id="TIGR00552">
    <property type="entry name" value="nadE"/>
    <property type="match status" value="1"/>
</dbReference>
<dbReference type="InterPro" id="IPR041856">
    <property type="entry name" value="NAD+_synth_C"/>
</dbReference>
<dbReference type="InterPro" id="IPR014729">
    <property type="entry name" value="Rossmann-like_a/b/a_fold"/>
</dbReference>
<evidence type="ECO:0000256" key="8">
    <source>
        <dbReference type="PIRNR" id="PIRNR006630"/>
    </source>
</evidence>
<sequence>MNEYGYVRCAAASLKMEVANPRWNEQEMEHVIAEAVSNSVAILVLPECAMTGYTCADLFFQKTLLEETEHQIAKLKKFLEGKEIIVAVGAPIQIENKLYNMGIVLQNGHILGMVPKTYLPNYNEFYEQRWFASSTDLKETEIEFLGEIVPVGKDLLFGNQNTYFALEICEDLWSVTPPSDTYALNGATILLNLSASNETIGKKEYRENLIKMHSAKQISAYVYASSGPLESTTDILFSGATLIYENGSKLAEGKRFQFDNTLTIGDVDVEKLLHDRMKNTSFHTDQLEPVRKIYCFISATNQPIRRTYAKYPFVPSNPNKRNERANEILTIQSCALARRLKHTGSKKCILGVSGGLDSTLAYLVILRAFDILKIAPQNLIAVTMPGFGTTDRTYQNAKELIRKTGATLREVSIKDACILHYKDIGHDAGNHDVTYENAQARERTQILMDIANQESGLVIGTGDLSELALGWCTYNGDHMSMYAVNTSIPKTLVRYLVEYEMQNNETLHNVLKSILDTPISPELLPPSKDGKILQKTESKIGPYMLHDFFLYHFLRNGFSTKKIFYLAKETFKDDYEEEELRKWLTVFMKRFFSQQFKRSCLPDGVKVGSVSLSPRGDLRMPSDATSKIWID</sequence>
<dbReference type="Proteomes" id="UP000886725">
    <property type="component" value="Unassembled WGS sequence"/>
</dbReference>
<feature type="binding site" evidence="7">
    <location>
        <begin position="471"/>
        <end position="474"/>
    </location>
    <ligand>
        <name>deamido-NAD(+)</name>
        <dbReference type="ChEBI" id="CHEBI:58437"/>
        <note>ligand shared between two neighboring subunits</note>
    </ligand>
</feature>
<feature type="active site" description="For glutaminase activity" evidence="7">
    <location>
        <position position="116"/>
    </location>
</feature>
<reference evidence="11" key="2">
    <citation type="journal article" date="2021" name="PeerJ">
        <title>Extensive microbial diversity within the chicken gut microbiome revealed by metagenomics and culture.</title>
        <authorList>
            <person name="Gilroy R."/>
            <person name="Ravi A."/>
            <person name="Getino M."/>
            <person name="Pursley I."/>
            <person name="Horton D.L."/>
            <person name="Alikhan N.F."/>
            <person name="Baker D."/>
            <person name="Gharbi K."/>
            <person name="Hall N."/>
            <person name="Watson M."/>
            <person name="Adriaenssens E.M."/>
            <person name="Foster-Nyarko E."/>
            <person name="Jarju S."/>
            <person name="Secka A."/>
            <person name="Antonio M."/>
            <person name="Oren A."/>
            <person name="Chaudhuri R.R."/>
            <person name="La Ragione R."/>
            <person name="Hildebrand F."/>
            <person name="Pallen M.J."/>
        </authorList>
    </citation>
    <scope>NUCLEOTIDE SEQUENCE</scope>
    <source>
        <strain evidence="11">CHK165-10780</strain>
    </source>
</reference>
<feature type="binding site" evidence="7">
    <location>
        <position position="597"/>
    </location>
    <ligand>
        <name>deamido-NAD(+)</name>
        <dbReference type="ChEBI" id="CHEBI:58437"/>
        <note>ligand shared between two neighboring subunits</note>
    </ligand>
</feature>
<dbReference type="CDD" id="cd07570">
    <property type="entry name" value="GAT_Gln-NAD-synth"/>
    <property type="match status" value="1"/>
</dbReference>
<feature type="binding site" evidence="7">
    <location>
        <begin position="351"/>
        <end position="358"/>
    </location>
    <ligand>
        <name>ATP</name>
        <dbReference type="ChEBI" id="CHEBI:30616"/>
    </ligand>
</feature>
<dbReference type="PROSITE" id="PS50263">
    <property type="entry name" value="CN_HYDROLASE"/>
    <property type="match status" value="1"/>
</dbReference>
<dbReference type="HAMAP" id="MF_02090">
    <property type="entry name" value="NadE_glutamine_dep"/>
    <property type="match status" value="1"/>
</dbReference>
<organism evidence="11 12">
    <name type="scientific">Candidatus Faecenecus gallistercoris</name>
    <dbReference type="NCBI Taxonomy" id="2840793"/>
    <lineage>
        <taxon>Bacteria</taxon>
        <taxon>Bacillati</taxon>
        <taxon>Bacillota</taxon>
        <taxon>Bacillota incertae sedis</taxon>
        <taxon>Candidatus Faecenecus</taxon>
    </lineage>
</organism>
<dbReference type="GO" id="GO:0005737">
    <property type="term" value="C:cytoplasm"/>
    <property type="evidence" value="ECO:0007669"/>
    <property type="project" value="InterPro"/>
</dbReference>
<dbReference type="InterPro" id="IPR036526">
    <property type="entry name" value="C-N_Hydrolase_sf"/>
</dbReference>
<dbReference type="PANTHER" id="PTHR23090">
    <property type="entry name" value="NH 3 /GLUTAMINE-DEPENDENT NAD + SYNTHETASE"/>
    <property type="match status" value="1"/>
</dbReference>
<dbReference type="InterPro" id="IPR003010">
    <property type="entry name" value="C-N_Hydrolase"/>
</dbReference>
<keyword evidence="6 7" id="KW-0520">NAD</keyword>
<feature type="binding site" evidence="7">
    <location>
        <position position="461"/>
    </location>
    <ligand>
        <name>ATP</name>
        <dbReference type="ChEBI" id="CHEBI:30616"/>
    </ligand>
</feature>
<keyword evidence="4 7" id="KW-0547">Nucleotide-binding</keyword>
<dbReference type="PANTHER" id="PTHR23090:SF9">
    <property type="entry name" value="GLUTAMINE-DEPENDENT NAD(+) SYNTHETASE"/>
    <property type="match status" value="1"/>
</dbReference>
<feature type="binding site" evidence="7">
    <location>
        <position position="202"/>
    </location>
    <ligand>
        <name>L-glutamine</name>
        <dbReference type="ChEBI" id="CHEBI:58359"/>
    </ligand>
</feature>
<dbReference type="Gene3D" id="1.10.10.1140">
    <property type="entry name" value="Glutamine-dependent NAD+ synthetase, C-terminal domain"/>
    <property type="match status" value="1"/>
</dbReference>
<dbReference type="SUPFAM" id="SSF52402">
    <property type="entry name" value="Adenine nucleotide alpha hydrolases-like"/>
    <property type="match status" value="1"/>
</dbReference>
<comment type="caution">
    <text evidence="11">The sequence shown here is derived from an EMBL/GenBank/DDBJ whole genome shotgun (WGS) entry which is preliminary data.</text>
</comment>
<feature type="active site" description="Proton acceptor; for glutaminase activity" evidence="7">
    <location>
        <position position="47"/>
    </location>
</feature>
<dbReference type="GO" id="GO:0004359">
    <property type="term" value="F:glutaminase activity"/>
    <property type="evidence" value="ECO:0007669"/>
    <property type="project" value="InterPro"/>
</dbReference>